<gene>
    <name evidence="1" type="ORF">QFC21_002496</name>
</gene>
<name>A0ACC2VUG2_9TREE</name>
<sequence>MRRFALSALLALALQGVKNVVAQDERGLDAWHLDNLYALAVEQLDPIVSPNAQSSHMHRILGGSNFAAAYTFDELRASSCTTAAITIDHSSYWAPQLYWIVDPANPSNTTFLQLISYNRFYYFLGRNDASQPVQAWPEGFKMLAGDPNGKSPNGIFTYYCHRKADLTDEISSDNFNFDDPCIGGIKFDLTFPSCWDGINLYKSDQSHMTYPTHSLRDGACPASHPIRLPSILLEYTYHPESYPAITKGQNVKGHLAWANGDTTGYGLHGDFLMGWDRDILTKALNDPGCVNLGYSITIQTCPTLAPYWNIDAGKNCKPARGQLAEPYAQGDGNVVPVLPGCNPLWGASGSKPTCNPPVAGLDISAFKATAGPNVLPASQQYNASLPTAQGWTNIGCYNNALSGGISYTDNSMTPERCQDSCKKNGYSYAGLSIIGSFTCTCTNTFDKTAGIQISDCATACPSGSKTCGGQYRQDTYYQPPQYVTPDTSIYDLGCYKLPYDWASDNLVKSATYSFSSNAMTRDVCSQACILKSSSYSAVRDTSCYCGPSLTTGPGFYVPGDMCTRKCGGNSTEICGDYYMLSVGNLANYQGQMANNQPSNMGYQGCYQEGNGKLALQGYSTSSSSMTVPLCKSYCNQLGYTMAGLRNGNQCYCDSVFNGGQLLPDSQCSMPCTGNSTQFCGNTYTLSLYNSSATTYGAAEATAAHQSGWQGCYASSLVSNKQAYSDYQYIATNDATPDFCKTTCAYFGYSYAAIGAGYSCNCGNTLIQTNRMPDVNCNSACRGNSSMFCGGPNSIDVYQIAKSYTPDTSALVAKGWLGCYGNPTTGTPLSAYTYSDSKMTPQLCQTACKQVANYQFSAVSGTTCTCDNTNAGVLISPLICKNACAGDNAQNCGGSYAASVYNTTVGIDHSDNNKPAGWTGCYKEGSGYRALSSYTFVSGSMTSALCRKACAIRGYAIAGTEYANQCYCGNNLYSSGVLPALSCNMACAGAANETCGAGSILDVYNTTGVVTTPDAKTGALGCFGDFSSLSGYRYTSTLMSPGLCAQTCKGKGFALSANQNGNTCLCGDAASLQQMTLYPDSSCSVACVGSTSGEKCGGGNQISLYDTNIAASNVAAPSNSGQPGYVGCFNEGSGRTLSSYTYSSNTLTNKQCITSCGNLGFKYAGSEYAVQCYCSNTIDTSSGGGILSADTDCSMKCGGNSTETCGNSGRLSIYDTSKSGLIAAAPAIDGFVGCYLQGSVATSGNYLFQLSTMTSQLCRLACSYKGFSNAALAGSTCYCASGSNQVGSLQALALCSTPCAGNSTENCGSTQSNAVGFYNTAGAVPVSANKPVGYKGCFNDNIGSRQLPGYTYTSSNMTNTICAVTCAGQGFALSGTEAGNACFCGSTLPYTLLQENYCTSACSGLSGEICGSANTLSVYNATLLAASAPKVSNPTSAASSSSTASRTVSVSSSAIPTVGSTTSRSASSSSAAAISTVGSTTSRPASSSSAAGSSSGITSSVIKTSVAGSSSAITSSVTKTSAAPSGTSAASDPFATYVYRGCIADGSARVMNTTWTYSAQMTIDQCAKIGKAAGRKLFGLQNGGACFVSDTLAANNTATGCTQTCTGDASGLTTCGGSWRMDYYSFEARSSAIPTSTTPASSTKAVSSSAASTSYTTALSTSAAGSGTCAAVTVTQTASATITVTVTGTAASTGKVVRRRRPAAGASNQKYHFRKHSE</sequence>
<accession>A0ACC2VUG2</accession>
<comment type="caution">
    <text evidence="1">The sequence shown here is derived from an EMBL/GenBank/DDBJ whole genome shotgun (WGS) entry which is preliminary data.</text>
</comment>
<dbReference type="EMBL" id="JASBWT010000007">
    <property type="protein sequence ID" value="KAJ9103074.1"/>
    <property type="molecule type" value="Genomic_DNA"/>
</dbReference>
<organism evidence="1 2">
    <name type="scientific">Naganishia friedmannii</name>
    <dbReference type="NCBI Taxonomy" id="89922"/>
    <lineage>
        <taxon>Eukaryota</taxon>
        <taxon>Fungi</taxon>
        <taxon>Dikarya</taxon>
        <taxon>Basidiomycota</taxon>
        <taxon>Agaricomycotina</taxon>
        <taxon>Tremellomycetes</taxon>
        <taxon>Filobasidiales</taxon>
        <taxon>Filobasidiaceae</taxon>
        <taxon>Naganishia</taxon>
    </lineage>
</organism>
<proteinExistence type="predicted"/>
<reference evidence="1" key="1">
    <citation type="submission" date="2023-04" db="EMBL/GenBank/DDBJ databases">
        <title>Draft Genome sequencing of Naganishia species isolated from polar environments using Oxford Nanopore Technology.</title>
        <authorList>
            <person name="Leo P."/>
            <person name="Venkateswaran K."/>
        </authorList>
    </citation>
    <scope>NUCLEOTIDE SEQUENCE</scope>
    <source>
        <strain evidence="1">MNA-CCFEE 5423</strain>
    </source>
</reference>
<keyword evidence="2" id="KW-1185">Reference proteome</keyword>
<evidence type="ECO:0000313" key="2">
    <source>
        <dbReference type="Proteomes" id="UP001227268"/>
    </source>
</evidence>
<dbReference type="Proteomes" id="UP001227268">
    <property type="component" value="Unassembled WGS sequence"/>
</dbReference>
<protein>
    <submittedName>
        <fullName evidence="1">Uncharacterized protein</fullName>
    </submittedName>
</protein>
<evidence type="ECO:0000313" key="1">
    <source>
        <dbReference type="EMBL" id="KAJ9103074.1"/>
    </source>
</evidence>